<dbReference type="Gene3D" id="3.40.50.150">
    <property type="entry name" value="Vaccinia Virus protein VP39"/>
    <property type="match status" value="1"/>
</dbReference>
<accession>A0A7C9BD34</accession>
<evidence type="ECO:0000256" key="3">
    <source>
        <dbReference type="ARBA" id="ARBA00022679"/>
    </source>
</evidence>
<keyword evidence="3" id="KW-0808">Transferase</keyword>
<evidence type="ECO:0000256" key="5">
    <source>
        <dbReference type="ARBA" id="ARBA00022747"/>
    </source>
</evidence>
<dbReference type="PANTHER" id="PTHR10629:SF52">
    <property type="entry name" value="DNA (CYTOSINE-5)-METHYLTRANSFERASE 1"/>
    <property type="match status" value="1"/>
</dbReference>
<evidence type="ECO:0000313" key="7">
    <source>
        <dbReference type="EMBL" id="MPR31961.1"/>
    </source>
</evidence>
<dbReference type="Proteomes" id="UP000479293">
    <property type="component" value="Unassembled WGS sequence"/>
</dbReference>
<keyword evidence="5" id="KW-0680">Restriction system</keyword>
<dbReference type="InterPro" id="IPR029063">
    <property type="entry name" value="SAM-dependent_MTases_sf"/>
</dbReference>
<dbReference type="Pfam" id="PF00145">
    <property type="entry name" value="DNA_methylase"/>
    <property type="match status" value="1"/>
</dbReference>
<keyword evidence="9" id="KW-1185">Reference proteome</keyword>
<comment type="caution">
    <text evidence="7">The sequence shown here is derived from an EMBL/GenBank/DDBJ whole genome shotgun (WGS) entry which is preliminary data.</text>
</comment>
<proteinExistence type="predicted"/>
<comment type="catalytic activity">
    <reaction evidence="6">
        <text>a 2'-deoxycytidine in DNA + S-adenosyl-L-methionine = a 5-methyl-2'-deoxycytidine in DNA + S-adenosyl-L-homocysteine + H(+)</text>
        <dbReference type="Rhea" id="RHEA:13681"/>
        <dbReference type="Rhea" id="RHEA-COMP:11369"/>
        <dbReference type="Rhea" id="RHEA-COMP:11370"/>
        <dbReference type="ChEBI" id="CHEBI:15378"/>
        <dbReference type="ChEBI" id="CHEBI:57856"/>
        <dbReference type="ChEBI" id="CHEBI:59789"/>
        <dbReference type="ChEBI" id="CHEBI:85452"/>
        <dbReference type="ChEBI" id="CHEBI:85454"/>
        <dbReference type="EC" id="2.1.1.37"/>
    </reaction>
</comment>
<gene>
    <name evidence="7" type="ORF">GBK04_01005</name>
    <name evidence="8" type="ORF">GBK04_28305</name>
</gene>
<keyword evidence="4" id="KW-0949">S-adenosyl-L-methionine</keyword>
<dbReference type="GO" id="GO:0032259">
    <property type="term" value="P:methylation"/>
    <property type="evidence" value="ECO:0007669"/>
    <property type="project" value="UniProtKB-KW"/>
</dbReference>
<dbReference type="AlphaFoldDB" id="A0A7C9BD34"/>
<evidence type="ECO:0000256" key="6">
    <source>
        <dbReference type="ARBA" id="ARBA00047422"/>
    </source>
</evidence>
<dbReference type="RefSeq" id="WP_152756097.1">
    <property type="nucleotide sequence ID" value="NZ_WHLY01000002.1"/>
</dbReference>
<dbReference type="EC" id="2.1.1.37" evidence="1"/>
<dbReference type="GO" id="GO:0009307">
    <property type="term" value="P:DNA restriction-modification system"/>
    <property type="evidence" value="ECO:0007669"/>
    <property type="project" value="UniProtKB-KW"/>
</dbReference>
<evidence type="ECO:0000256" key="4">
    <source>
        <dbReference type="ARBA" id="ARBA00022691"/>
    </source>
</evidence>
<keyword evidence="2" id="KW-0489">Methyltransferase</keyword>
<reference evidence="7 9" key="1">
    <citation type="submission" date="2019-10" db="EMBL/GenBank/DDBJ databases">
        <title>Draft Genome Sequence of Cytophagaceae sp. SJW1-29.</title>
        <authorList>
            <person name="Choi A."/>
        </authorList>
    </citation>
    <scope>NUCLEOTIDE SEQUENCE [LARGE SCALE GENOMIC DNA]</scope>
    <source>
        <strain evidence="7 9">SJW1-29</strain>
    </source>
</reference>
<dbReference type="PROSITE" id="PS00094">
    <property type="entry name" value="C5_MTASE_1"/>
    <property type="match status" value="1"/>
</dbReference>
<organism evidence="7 9">
    <name type="scientific">Salmonirosea aquatica</name>
    <dbReference type="NCBI Taxonomy" id="2654236"/>
    <lineage>
        <taxon>Bacteria</taxon>
        <taxon>Pseudomonadati</taxon>
        <taxon>Bacteroidota</taxon>
        <taxon>Cytophagia</taxon>
        <taxon>Cytophagales</taxon>
        <taxon>Spirosomataceae</taxon>
        <taxon>Salmonirosea</taxon>
    </lineage>
</organism>
<evidence type="ECO:0000313" key="8">
    <source>
        <dbReference type="EMBL" id="MPR37131.1"/>
    </source>
</evidence>
<evidence type="ECO:0000256" key="2">
    <source>
        <dbReference type="ARBA" id="ARBA00022603"/>
    </source>
</evidence>
<dbReference type="SUPFAM" id="SSF53335">
    <property type="entry name" value="S-adenosyl-L-methionine-dependent methyltransferases"/>
    <property type="match status" value="1"/>
</dbReference>
<name>A0A7C9BD34_9BACT</name>
<dbReference type="InterPro" id="IPR050390">
    <property type="entry name" value="C5-Methyltransferase"/>
</dbReference>
<dbReference type="EMBL" id="WHLY01000002">
    <property type="protein sequence ID" value="MPR37131.1"/>
    <property type="molecule type" value="Genomic_DNA"/>
</dbReference>
<evidence type="ECO:0000313" key="9">
    <source>
        <dbReference type="Proteomes" id="UP000479293"/>
    </source>
</evidence>
<dbReference type="InterPro" id="IPR018117">
    <property type="entry name" value="C5_DNA_meth_AS"/>
</dbReference>
<dbReference type="GO" id="GO:0003886">
    <property type="term" value="F:DNA (cytosine-5-)-methyltransferase activity"/>
    <property type="evidence" value="ECO:0007669"/>
    <property type="project" value="UniProtKB-EC"/>
</dbReference>
<protein>
    <recommendedName>
        <fullName evidence="1">DNA (cytosine-5-)-methyltransferase</fullName>
        <ecNumber evidence="1">2.1.1.37</ecNumber>
    </recommendedName>
</protein>
<dbReference type="PANTHER" id="PTHR10629">
    <property type="entry name" value="CYTOSINE-SPECIFIC METHYLTRANSFERASE"/>
    <property type="match status" value="1"/>
</dbReference>
<dbReference type="InterPro" id="IPR001525">
    <property type="entry name" value="C5_MeTfrase"/>
</dbReference>
<evidence type="ECO:0000256" key="1">
    <source>
        <dbReference type="ARBA" id="ARBA00011975"/>
    </source>
</evidence>
<sequence>MQQLTTEGPPQLVLSVYSGIGLLDSGFEQNGFCVVRGPEKITGGDIRAFRSMPGVFSGVIGGSPCQDFSRARRTPPTGEGLELLGEYCRIVQESLPNWFLLENVPGVPDIEIVGYHVQRFDLSPTQLGHSQSRLRHFQFGSKRGLILNIRRSAFTGKREPCLTASEGTQKGRRTFSEFCRLQGLPPDFDLPDFHKAAKYKAVSNGVHAAVAQEVGRAIWEATTAADPITIYNAKVCLCGCGRILSGKQKAANATCRKRLQKKREAAALCNTRSVTAVTRRPQTIRAHSQK</sequence>
<dbReference type="EMBL" id="WHLY01000002">
    <property type="protein sequence ID" value="MPR31961.1"/>
    <property type="molecule type" value="Genomic_DNA"/>
</dbReference>